<feature type="chain" id="PRO_5045371709" description="Secreted protein" evidence="1">
    <location>
        <begin position="28"/>
        <end position="146"/>
    </location>
</feature>
<keyword evidence="3" id="KW-1185">Reference proteome</keyword>
<dbReference type="Proteomes" id="UP001249760">
    <property type="component" value="Unassembled WGS sequence"/>
</dbReference>
<keyword evidence="1" id="KW-0732">Signal</keyword>
<evidence type="ECO:0008006" key="4">
    <source>
        <dbReference type="Google" id="ProtNLM"/>
    </source>
</evidence>
<evidence type="ECO:0000313" key="3">
    <source>
        <dbReference type="Proteomes" id="UP001249760"/>
    </source>
</evidence>
<feature type="signal peptide" evidence="1">
    <location>
        <begin position="1"/>
        <end position="27"/>
    </location>
</feature>
<dbReference type="EMBL" id="JASKMA010000004">
    <property type="protein sequence ID" value="MDT6983139.1"/>
    <property type="molecule type" value="Genomic_DNA"/>
</dbReference>
<dbReference type="RefSeq" id="WP_394305642.1">
    <property type="nucleotide sequence ID" value="NZ_JASKMA010000004.1"/>
</dbReference>
<comment type="caution">
    <text evidence="2">The sequence shown here is derived from an EMBL/GenBank/DDBJ whole genome shotgun (WGS) entry which is preliminary data.</text>
</comment>
<sequence>MRASRVVASALTGAALVLGVAASPASAADGWQATADADDSTFGQHPYECDDFAGGEACFQPYGEWFWVRDLSADNLPVAMVWSYSDDFGSRQGVAYDTLGKARGWTNLNKSFEEYGSLFWQVCSVTSVAKKQINWNSCSDGQSSFT</sequence>
<accession>A0ABU3JMI0</accession>
<protein>
    <recommendedName>
        <fullName evidence="4">Secreted protein</fullName>
    </recommendedName>
</protein>
<name>A0ABU3JMI0_9ACTN</name>
<proteinExistence type="predicted"/>
<organism evidence="2 3">
    <name type="scientific">Streptomyces lusitanus</name>
    <dbReference type="NCBI Taxonomy" id="68232"/>
    <lineage>
        <taxon>Bacteria</taxon>
        <taxon>Bacillati</taxon>
        <taxon>Actinomycetota</taxon>
        <taxon>Actinomycetes</taxon>
        <taxon>Kitasatosporales</taxon>
        <taxon>Streptomycetaceae</taxon>
        <taxon>Streptomyces</taxon>
    </lineage>
</organism>
<gene>
    <name evidence="2" type="ORF">QNO04_06675</name>
</gene>
<reference evidence="2 3" key="1">
    <citation type="submission" date="2023-05" db="EMBL/GenBank/DDBJ databases">
        <title>Streptomyces fuscus sp. nov., a brown-black pigment producing actinomyces isolated from dry sand of Sea duck farm.</title>
        <authorList>
            <person name="Xie J."/>
            <person name="Shen N."/>
        </authorList>
    </citation>
    <scope>NUCLEOTIDE SEQUENCE [LARGE SCALE GENOMIC DNA]</scope>
    <source>
        <strain evidence="2 3">CGMCC 4.1745</strain>
    </source>
</reference>
<evidence type="ECO:0000313" key="2">
    <source>
        <dbReference type="EMBL" id="MDT6983139.1"/>
    </source>
</evidence>
<evidence type="ECO:0000256" key="1">
    <source>
        <dbReference type="SAM" id="SignalP"/>
    </source>
</evidence>